<evidence type="ECO:0000256" key="6">
    <source>
        <dbReference type="SAM" id="MobiDB-lite"/>
    </source>
</evidence>
<dbReference type="Gene3D" id="1.10.357.10">
    <property type="entry name" value="Tetracycline Repressor, domain 2"/>
    <property type="match status" value="1"/>
</dbReference>
<dbReference type="SUPFAM" id="SSF46689">
    <property type="entry name" value="Homeodomain-like"/>
    <property type="match status" value="1"/>
</dbReference>
<dbReference type="InterPro" id="IPR001647">
    <property type="entry name" value="HTH_TetR"/>
</dbReference>
<dbReference type="Proteomes" id="UP001501326">
    <property type="component" value="Unassembled WGS sequence"/>
</dbReference>
<keyword evidence="1" id="KW-0678">Repressor</keyword>
<evidence type="ECO:0000256" key="3">
    <source>
        <dbReference type="ARBA" id="ARBA00023125"/>
    </source>
</evidence>
<dbReference type="PROSITE" id="PS50977">
    <property type="entry name" value="HTH_TETR_2"/>
    <property type="match status" value="1"/>
</dbReference>
<feature type="DNA-binding region" description="H-T-H motif" evidence="5">
    <location>
        <begin position="55"/>
        <end position="74"/>
    </location>
</feature>
<accession>A0ABN3UTF9</accession>
<evidence type="ECO:0000256" key="4">
    <source>
        <dbReference type="ARBA" id="ARBA00023163"/>
    </source>
</evidence>
<dbReference type="EMBL" id="BAAARN010000003">
    <property type="protein sequence ID" value="GAA2738280.1"/>
    <property type="molecule type" value="Genomic_DNA"/>
</dbReference>
<evidence type="ECO:0000313" key="8">
    <source>
        <dbReference type="EMBL" id="GAA2738280.1"/>
    </source>
</evidence>
<feature type="compositionally biased region" description="Polar residues" evidence="6">
    <location>
        <begin position="1"/>
        <end position="14"/>
    </location>
</feature>
<dbReference type="InterPro" id="IPR009057">
    <property type="entry name" value="Homeodomain-like_sf"/>
</dbReference>
<organism evidence="8 9">
    <name type="scientific">Pedococcus aerophilus</name>
    <dbReference type="NCBI Taxonomy" id="436356"/>
    <lineage>
        <taxon>Bacteria</taxon>
        <taxon>Bacillati</taxon>
        <taxon>Actinomycetota</taxon>
        <taxon>Actinomycetes</taxon>
        <taxon>Micrococcales</taxon>
        <taxon>Intrasporangiaceae</taxon>
        <taxon>Pedococcus</taxon>
    </lineage>
</organism>
<evidence type="ECO:0000313" key="9">
    <source>
        <dbReference type="Proteomes" id="UP001501326"/>
    </source>
</evidence>
<gene>
    <name evidence="8" type="ORF">GCM10009867_28880</name>
</gene>
<dbReference type="InterPro" id="IPR036271">
    <property type="entry name" value="Tet_transcr_reg_TetR-rel_C_sf"/>
</dbReference>
<evidence type="ECO:0000256" key="1">
    <source>
        <dbReference type="ARBA" id="ARBA00022491"/>
    </source>
</evidence>
<dbReference type="SUPFAM" id="SSF48498">
    <property type="entry name" value="Tetracyclin repressor-like, C-terminal domain"/>
    <property type="match status" value="1"/>
</dbReference>
<dbReference type="PRINTS" id="PR00455">
    <property type="entry name" value="HTHTETR"/>
</dbReference>
<comment type="caution">
    <text evidence="8">The sequence shown here is derived from an EMBL/GenBank/DDBJ whole genome shotgun (WGS) entry which is preliminary data.</text>
</comment>
<name>A0ABN3UTF9_9MICO</name>
<dbReference type="InterPro" id="IPR050109">
    <property type="entry name" value="HTH-type_TetR-like_transc_reg"/>
</dbReference>
<keyword evidence="3 5" id="KW-0238">DNA-binding</keyword>
<feature type="domain" description="HTH tetR-type" evidence="7">
    <location>
        <begin position="32"/>
        <end position="92"/>
    </location>
</feature>
<feature type="region of interest" description="Disordered" evidence="6">
    <location>
        <begin position="1"/>
        <end position="34"/>
    </location>
</feature>
<sequence length="222" mass="24351">MSTRHTVTDMSATSDRAAPRRGRGRPRGTGTGQTRERIVAAAAELFAERGFHATPMTSIAEAAGLSQTGLLHHFPAKEELLAAVLEQRDLRDLETLASTHDHLPRGWEVWDDMVRLVGLNSEREGFVRLFTSLAGEAVDPSHPGHGWLGAHHSAAVESLAHALREAARDGKADEDIPAEQLARQAVALMDGLQLQWLMRPDEVDMAADFASWVETVRLRWGT</sequence>
<dbReference type="InterPro" id="IPR039538">
    <property type="entry name" value="BetI_C"/>
</dbReference>
<keyword evidence="4" id="KW-0804">Transcription</keyword>
<evidence type="ECO:0000256" key="2">
    <source>
        <dbReference type="ARBA" id="ARBA00023015"/>
    </source>
</evidence>
<dbReference type="PANTHER" id="PTHR30055">
    <property type="entry name" value="HTH-TYPE TRANSCRIPTIONAL REGULATOR RUTR"/>
    <property type="match status" value="1"/>
</dbReference>
<keyword evidence="2" id="KW-0805">Transcription regulation</keyword>
<proteinExistence type="predicted"/>
<dbReference type="Pfam" id="PF13977">
    <property type="entry name" value="TetR_C_6"/>
    <property type="match status" value="1"/>
</dbReference>
<dbReference type="PANTHER" id="PTHR30055:SF234">
    <property type="entry name" value="HTH-TYPE TRANSCRIPTIONAL REGULATOR BETI"/>
    <property type="match status" value="1"/>
</dbReference>
<evidence type="ECO:0000256" key="5">
    <source>
        <dbReference type="PROSITE-ProRule" id="PRU00335"/>
    </source>
</evidence>
<evidence type="ECO:0000259" key="7">
    <source>
        <dbReference type="PROSITE" id="PS50977"/>
    </source>
</evidence>
<reference evidence="8 9" key="1">
    <citation type="journal article" date="2019" name="Int. J. Syst. Evol. Microbiol.">
        <title>The Global Catalogue of Microorganisms (GCM) 10K type strain sequencing project: providing services to taxonomists for standard genome sequencing and annotation.</title>
        <authorList>
            <consortium name="The Broad Institute Genomics Platform"/>
            <consortium name="The Broad Institute Genome Sequencing Center for Infectious Disease"/>
            <person name="Wu L."/>
            <person name="Ma J."/>
        </authorList>
    </citation>
    <scope>NUCLEOTIDE SEQUENCE [LARGE SCALE GENOMIC DNA]</scope>
    <source>
        <strain evidence="8 9">JCM 16378</strain>
    </source>
</reference>
<protein>
    <submittedName>
        <fullName evidence="8">TetR/AcrR family transcriptional regulator</fullName>
    </submittedName>
</protein>
<dbReference type="Pfam" id="PF00440">
    <property type="entry name" value="TetR_N"/>
    <property type="match status" value="1"/>
</dbReference>
<keyword evidence="9" id="KW-1185">Reference proteome</keyword>